<feature type="transmembrane region" description="Helical" evidence="8">
    <location>
        <begin position="325"/>
        <end position="343"/>
    </location>
</feature>
<evidence type="ECO:0000256" key="7">
    <source>
        <dbReference type="ARBA" id="ARBA00023136"/>
    </source>
</evidence>
<dbReference type="Pfam" id="PF12832">
    <property type="entry name" value="MFS_1_like"/>
    <property type="match status" value="1"/>
</dbReference>
<feature type="transmembrane region" description="Helical" evidence="8">
    <location>
        <begin position="230"/>
        <end position="254"/>
    </location>
</feature>
<feature type="transmembrane region" description="Helical" evidence="8">
    <location>
        <begin position="290"/>
        <end position="313"/>
    </location>
</feature>
<feature type="transmembrane region" description="Helical" evidence="8">
    <location>
        <begin position="201"/>
        <end position="224"/>
    </location>
</feature>
<dbReference type="InterPro" id="IPR024989">
    <property type="entry name" value="MFS_assoc_dom"/>
</dbReference>
<dbReference type="SUPFAM" id="SSF103473">
    <property type="entry name" value="MFS general substrate transporter"/>
    <property type="match status" value="1"/>
</dbReference>
<dbReference type="AlphaFoldDB" id="A0A1I7GGS6"/>
<keyword evidence="7 8" id="KW-0472">Membrane</keyword>
<dbReference type="eggNOG" id="COG2223">
    <property type="taxonomic scope" value="Bacteria"/>
</dbReference>
<gene>
    <name evidence="10" type="ORF">SAMN05421543_102197</name>
</gene>
<feature type="transmembrane region" description="Helical" evidence="8">
    <location>
        <begin position="156"/>
        <end position="175"/>
    </location>
</feature>
<feature type="transmembrane region" description="Helical" evidence="8">
    <location>
        <begin position="130"/>
        <end position="150"/>
    </location>
</feature>
<dbReference type="Proteomes" id="UP000183508">
    <property type="component" value="Unassembled WGS sequence"/>
</dbReference>
<name>A0A1I7GGS6_9BACL</name>
<dbReference type="RefSeq" id="WP_074949591.1">
    <property type="nucleotide sequence ID" value="NZ_FPBV01000002.1"/>
</dbReference>
<dbReference type="STRING" id="392015.SAMN05421543_102197"/>
<comment type="subcellular location">
    <subcellularLocation>
        <location evidence="1">Cell inner membrane</location>
        <topology evidence="1">Multi-pass membrane protein</topology>
    </subcellularLocation>
</comment>
<accession>A0A1I7GGS6</accession>
<feature type="transmembrane region" description="Helical" evidence="8">
    <location>
        <begin position="73"/>
        <end position="93"/>
    </location>
</feature>
<dbReference type="GO" id="GO:0022857">
    <property type="term" value="F:transmembrane transporter activity"/>
    <property type="evidence" value="ECO:0007669"/>
    <property type="project" value="InterPro"/>
</dbReference>
<evidence type="ECO:0000313" key="10">
    <source>
        <dbReference type="EMBL" id="SFU47680.1"/>
    </source>
</evidence>
<feature type="domain" description="Major facilitator superfamily (MFS) profile" evidence="9">
    <location>
        <begin position="200"/>
        <end position="397"/>
    </location>
</feature>
<dbReference type="PANTHER" id="PTHR23522">
    <property type="entry name" value="BLL5896 PROTEIN"/>
    <property type="match status" value="1"/>
</dbReference>
<evidence type="ECO:0000256" key="5">
    <source>
        <dbReference type="ARBA" id="ARBA00022692"/>
    </source>
</evidence>
<dbReference type="EMBL" id="FPBV01000002">
    <property type="protein sequence ID" value="SFU47680.1"/>
    <property type="molecule type" value="Genomic_DNA"/>
</dbReference>
<evidence type="ECO:0000256" key="2">
    <source>
        <dbReference type="ARBA" id="ARBA00022448"/>
    </source>
</evidence>
<feature type="transmembrane region" description="Helical" evidence="8">
    <location>
        <begin position="355"/>
        <end position="375"/>
    </location>
</feature>
<feature type="transmembrane region" description="Helical" evidence="8">
    <location>
        <begin position="43"/>
        <end position="61"/>
    </location>
</feature>
<evidence type="ECO:0000256" key="4">
    <source>
        <dbReference type="ARBA" id="ARBA00022519"/>
    </source>
</evidence>
<keyword evidence="6 8" id="KW-1133">Transmembrane helix</keyword>
<evidence type="ECO:0000256" key="1">
    <source>
        <dbReference type="ARBA" id="ARBA00004429"/>
    </source>
</evidence>
<dbReference type="GO" id="GO:0005886">
    <property type="term" value="C:plasma membrane"/>
    <property type="evidence" value="ECO:0007669"/>
    <property type="project" value="UniProtKB-SubCell"/>
</dbReference>
<dbReference type="PROSITE" id="PS50850">
    <property type="entry name" value="MFS"/>
    <property type="match status" value="1"/>
</dbReference>
<reference evidence="11" key="1">
    <citation type="submission" date="2016-10" db="EMBL/GenBank/DDBJ databases">
        <authorList>
            <person name="Varghese N."/>
        </authorList>
    </citation>
    <scope>NUCLEOTIDE SEQUENCE [LARGE SCALE GENOMIC DNA]</scope>
    <source>
        <strain evidence="11">DSM 17980</strain>
    </source>
</reference>
<evidence type="ECO:0000256" key="6">
    <source>
        <dbReference type="ARBA" id="ARBA00022989"/>
    </source>
</evidence>
<keyword evidence="11" id="KW-1185">Reference proteome</keyword>
<dbReference type="PANTHER" id="PTHR23522:SF10">
    <property type="entry name" value="3-PHENYLPROPIONIC ACID TRANSPORTER-RELATED"/>
    <property type="match status" value="1"/>
</dbReference>
<dbReference type="Gene3D" id="1.20.1250.20">
    <property type="entry name" value="MFS general substrate transporter like domains"/>
    <property type="match status" value="2"/>
</dbReference>
<keyword evidence="2" id="KW-0813">Transport</keyword>
<evidence type="ECO:0000313" key="11">
    <source>
        <dbReference type="Proteomes" id="UP000183508"/>
    </source>
</evidence>
<evidence type="ECO:0000259" key="9">
    <source>
        <dbReference type="PROSITE" id="PS50850"/>
    </source>
</evidence>
<keyword evidence="3" id="KW-1003">Cell membrane</keyword>
<dbReference type="InterPro" id="IPR020846">
    <property type="entry name" value="MFS_dom"/>
</dbReference>
<evidence type="ECO:0000256" key="8">
    <source>
        <dbReference type="SAM" id="Phobius"/>
    </source>
</evidence>
<proteinExistence type="predicted"/>
<protein>
    <submittedName>
        <fullName evidence="10">MFS transporter, PPP family, 3-phenylpropionic acid transporter</fullName>
    </submittedName>
</protein>
<keyword evidence="5 8" id="KW-0812">Transmembrane</keyword>
<organism evidence="10 11">
    <name type="scientific">Alicyclobacillus macrosporangiidus</name>
    <dbReference type="NCBI Taxonomy" id="392015"/>
    <lineage>
        <taxon>Bacteria</taxon>
        <taxon>Bacillati</taxon>
        <taxon>Bacillota</taxon>
        <taxon>Bacilli</taxon>
        <taxon>Bacillales</taxon>
        <taxon>Alicyclobacillaceae</taxon>
        <taxon>Alicyclobacillus</taxon>
    </lineage>
</organism>
<evidence type="ECO:0000256" key="3">
    <source>
        <dbReference type="ARBA" id="ARBA00022475"/>
    </source>
</evidence>
<dbReference type="InterPro" id="IPR036259">
    <property type="entry name" value="MFS_trans_sf"/>
</dbReference>
<feature type="transmembrane region" description="Helical" evidence="8">
    <location>
        <begin position="12"/>
        <end position="31"/>
    </location>
</feature>
<sequence length="397" mass="42468">MPQTLWKLRAFYFLTGLSGGLFVPYLSMLLVQNGLNSGEVGQVMATGTVVAILAQPLWGLVVDRFHVTRLTLALSAVMPGLVAVLYNIPWLWLVALANAVSNLFSAPQAPIADAYAVATARALRTSYGTIRCLASLGFAVGGYAGGLFLAHLPLQWLWIPYAVTGLCGALITLTFPRETHGVGLGGSFQEGLMQLLRDRRFLVFLAGGFLVSQTLTAFNTYFALTFRDMGGSIALTGLAFLLASGTNVPSMLIAARLNHRLGRERMMAIAAIAYILRWSIQALVPIPWVAIAIQVLHGISFGFYYVAAVDFVFSSAPPQLQATAQSIFGMICGGLAGIVGNLLNGILLHSGGAAAMYWACTVSSALGAACFWYVAKVRRPAGPRVGLRRPVLPWVSR</sequence>
<keyword evidence="4" id="KW-0997">Cell inner membrane</keyword>
<feature type="transmembrane region" description="Helical" evidence="8">
    <location>
        <begin position="266"/>
        <end position="284"/>
    </location>
</feature>